<name>A0ABW1VI39_9MICO</name>
<evidence type="ECO:0000259" key="5">
    <source>
        <dbReference type="PROSITE" id="PS51462"/>
    </source>
</evidence>
<dbReference type="Gene3D" id="3.90.79.10">
    <property type="entry name" value="Nucleoside Triphosphate Pyrophosphohydrolase"/>
    <property type="match status" value="1"/>
</dbReference>
<feature type="domain" description="Nudix hydrolase" evidence="5">
    <location>
        <begin position="2"/>
        <end position="139"/>
    </location>
</feature>
<dbReference type="EMBL" id="JBHSTP010000002">
    <property type="protein sequence ID" value="MFC6356305.1"/>
    <property type="molecule type" value="Genomic_DNA"/>
</dbReference>
<evidence type="ECO:0000256" key="2">
    <source>
        <dbReference type="ARBA" id="ARBA00005582"/>
    </source>
</evidence>
<dbReference type="InterPro" id="IPR020476">
    <property type="entry name" value="Nudix_hydrolase"/>
</dbReference>
<keyword evidence="7" id="KW-1185">Reference proteome</keyword>
<dbReference type="InterPro" id="IPR020084">
    <property type="entry name" value="NUDIX_hydrolase_CS"/>
</dbReference>
<sequence>MDIRVAAYGVIIREGQILLSHWNENGRNGWTLPGGGIEDGEHPAETAVREIFEETGYLASIDRLLGIDSHVVTARRRLAGDTRPLHALRVVYRASVVSGELTHEVGGSSDEARWVDLADVAELKTVDLVRVGLALDRAEPADGIPSR</sequence>
<evidence type="ECO:0000256" key="3">
    <source>
        <dbReference type="ARBA" id="ARBA00022801"/>
    </source>
</evidence>
<dbReference type="GO" id="GO:0016787">
    <property type="term" value="F:hydrolase activity"/>
    <property type="evidence" value="ECO:0007669"/>
    <property type="project" value="UniProtKB-KW"/>
</dbReference>
<dbReference type="Proteomes" id="UP001596306">
    <property type="component" value="Unassembled WGS sequence"/>
</dbReference>
<gene>
    <name evidence="6" type="ORF">ACFQB0_09315</name>
</gene>
<dbReference type="PANTHER" id="PTHR43046:SF14">
    <property type="entry name" value="MUTT_NUDIX FAMILY PROTEIN"/>
    <property type="match status" value="1"/>
</dbReference>
<evidence type="ECO:0000256" key="4">
    <source>
        <dbReference type="RuleBase" id="RU003476"/>
    </source>
</evidence>
<reference evidence="7" key="1">
    <citation type="journal article" date="2019" name="Int. J. Syst. Evol. Microbiol.">
        <title>The Global Catalogue of Microorganisms (GCM) 10K type strain sequencing project: providing services to taxonomists for standard genome sequencing and annotation.</title>
        <authorList>
            <consortium name="The Broad Institute Genomics Platform"/>
            <consortium name="The Broad Institute Genome Sequencing Center for Infectious Disease"/>
            <person name="Wu L."/>
            <person name="Ma J."/>
        </authorList>
    </citation>
    <scope>NUCLEOTIDE SEQUENCE [LARGE SCALE GENOMIC DNA]</scope>
    <source>
        <strain evidence="7">CCUG 43304</strain>
    </source>
</reference>
<comment type="caution">
    <text evidence="6">The sequence shown here is derived from an EMBL/GenBank/DDBJ whole genome shotgun (WGS) entry which is preliminary data.</text>
</comment>
<dbReference type="InterPro" id="IPR015797">
    <property type="entry name" value="NUDIX_hydrolase-like_dom_sf"/>
</dbReference>
<evidence type="ECO:0000256" key="1">
    <source>
        <dbReference type="ARBA" id="ARBA00001946"/>
    </source>
</evidence>
<dbReference type="InterPro" id="IPR000086">
    <property type="entry name" value="NUDIX_hydrolase_dom"/>
</dbReference>
<dbReference type="PRINTS" id="PR00502">
    <property type="entry name" value="NUDIXFAMILY"/>
</dbReference>
<keyword evidence="3 4" id="KW-0378">Hydrolase</keyword>
<dbReference type="RefSeq" id="WP_386730529.1">
    <property type="nucleotide sequence ID" value="NZ_JBHSTP010000002.1"/>
</dbReference>
<dbReference type="Pfam" id="PF00293">
    <property type="entry name" value="NUDIX"/>
    <property type="match status" value="1"/>
</dbReference>
<dbReference type="PROSITE" id="PS00893">
    <property type="entry name" value="NUDIX_BOX"/>
    <property type="match status" value="1"/>
</dbReference>
<proteinExistence type="inferred from homology"/>
<organism evidence="6 7">
    <name type="scientific">Luethyella okanaganae</name>
    <dbReference type="NCBI Taxonomy" id="69372"/>
    <lineage>
        <taxon>Bacteria</taxon>
        <taxon>Bacillati</taxon>
        <taxon>Actinomycetota</taxon>
        <taxon>Actinomycetes</taxon>
        <taxon>Micrococcales</taxon>
        <taxon>Microbacteriaceae</taxon>
        <taxon>Luethyella</taxon>
    </lineage>
</organism>
<dbReference type="PANTHER" id="PTHR43046">
    <property type="entry name" value="GDP-MANNOSE MANNOSYL HYDROLASE"/>
    <property type="match status" value="1"/>
</dbReference>
<comment type="cofactor">
    <cofactor evidence="1">
        <name>Mg(2+)</name>
        <dbReference type="ChEBI" id="CHEBI:18420"/>
    </cofactor>
</comment>
<dbReference type="PROSITE" id="PS51462">
    <property type="entry name" value="NUDIX"/>
    <property type="match status" value="1"/>
</dbReference>
<evidence type="ECO:0000313" key="6">
    <source>
        <dbReference type="EMBL" id="MFC6356305.1"/>
    </source>
</evidence>
<accession>A0ABW1VI39</accession>
<evidence type="ECO:0000313" key="7">
    <source>
        <dbReference type="Proteomes" id="UP001596306"/>
    </source>
</evidence>
<dbReference type="SUPFAM" id="SSF55811">
    <property type="entry name" value="Nudix"/>
    <property type="match status" value="1"/>
</dbReference>
<comment type="similarity">
    <text evidence="2 4">Belongs to the Nudix hydrolase family.</text>
</comment>
<dbReference type="CDD" id="cd02883">
    <property type="entry name" value="NUDIX_Hydrolase"/>
    <property type="match status" value="1"/>
</dbReference>
<protein>
    <submittedName>
        <fullName evidence="6">NUDIX hydrolase</fullName>
    </submittedName>
</protein>